<evidence type="ECO:0000313" key="3">
    <source>
        <dbReference type="Proteomes" id="UP001386955"/>
    </source>
</evidence>
<evidence type="ECO:0000313" key="2">
    <source>
        <dbReference type="EMBL" id="KAK7393501.1"/>
    </source>
</evidence>
<comment type="caution">
    <text evidence="2">The sequence shown here is derived from an EMBL/GenBank/DDBJ whole genome shotgun (WGS) entry which is preliminary data.</text>
</comment>
<name>A0AAN9XIQ1_PSOTE</name>
<dbReference type="AlphaFoldDB" id="A0AAN9XIQ1"/>
<evidence type="ECO:0000256" key="1">
    <source>
        <dbReference type="SAM" id="MobiDB-lite"/>
    </source>
</evidence>
<dbReference type="Proteomes" id="UP001386955">
    <property type="component" value="Unassembled WGS sequence"/>
</dbReference>
<proteinExistence type="predicted"/>
<sequence>MASPVSTPLKSNPSRDATTLDQHHLTRHSNRVWMSDSGSDPLSAVVIFRTNAPLTLAIPSSNCFMRNAPKQNEYAAHKISRTF</sequence>
<accession>A0AAN9XIQ1</accession>
<protein>
    <submittedName>
        <fullName evidence="2">Uncharacterized protein</fullName>
    </submittedName>
</protein>
<dbReference type="EMBL" id="JAYMYS010000005">
    <property type="protein sequence ID" value="KAK7393501.1"/>
    <property type="molecule type" value="Genomic_DNA"/>
</dbReference>
<keyword evidence="3" id="KW-1185">Reference proteome</keyword>
<reference evidence="2 3" key="1">
    <citation type="submission" date="2024-01" db="EMBL/GenBank/DDBJ databases">
        <title>The genomes of 5 underutilized Papilionoideae crops provide insights into root nodulation and disease resistanc.</title>
        <authorList>
            <person name="Jiang F."/>
        </authorList>
    </citation>
    <scope>NUCLEOTIDE SEQUENCE [LARGE SCALE GENOMIC DNA]</scope>
    <source>
        <strain evidence="2">DUOXIRENSHENG_FW03</strain>
        <tissue evidence="2">Leaves</tissue>
    </source>
</reference>
<feature type="region of interest" description="Disordered" evidence="1">
    <location>
        <begin position="1"/>
        <end position="23"/>
    </location>
</feature>
<gene>
    <name evidence="2" type="ORF">VNO78_22059</name>
</gene>
<organism evidence="2 3">
    <name type="scientific">Psophocarpus tetragonolobus</name>
    <name type="common">Winged bean</name>
    <name type="synonym">Dolichos tetragonolobus</name>
    <dbReference type="NCBI Taxonomy" id="3891"/>
    <lineage>
        <taxon>Eukaryota</taxon>
        <taxon>Viridiplantae</taxon>
        <taxon>Streptophyta</taxon>
        <taxon>Embryophyta</taxon>
        <taxon>Tracheophyta</taxon>
        <taxon>Spermatophyta</taxon>
        <taxon>Magnoliopsida</taxon>
        <taxon>eudicotyledons</taxon>
        <taxon>Gunneridae</taxon>
        <taxon>Pentapetalae</taxon>
        <taxon>rosids</taxon>
        <taxon>fabids</taxon>
        <taxon>Fabales</taxon>
        <taxon>Fabaceae</taxon>
        <taxon>Papilionoideae</taxon>
        <taxon>50 kb inversion clade</taxon>
        <taxon>NPAAA clade</taxon>
        <taxon>indigoferoid/millettioid clade</taxon>
        <taxon>Phaseoleae</taxon>
        <taxon>Psophocarpus</taxon>
    </lineage>
</organism>
<feature type="compositionally biased region" description="Polar residues" evidence="1">
    <location>
        <begin position="1"/>
        <end position="20"/>
    </location>
</feature>